<dbReference type="Gene3D" id="1.10.620.20">
    <property type="entry name" value="Ribonucleotide Reductase, subunit A"/>
    <property type="match status" value="1"/>
</dbReference>
<dbReference type="Pfam" id="PF11583">
    <property type="entry name" value="AurF"/>
    <property type="match status" value="1"/>
</dbReference>
<reference evidence="1 2" key="1">
    <citation type="submission" date="2020-07" db="EMBL/GenBank/DDBJ databases">
        <title>Diversity of carbapenemase encoding genes among Pseudomonas putida group clinical isolates in a tertiary Brazilian hospital.</title>
        <authorList>
            <person name="Alberto-Lei F."/>
            <person name="Nodari C.S."/>
            <person name="Streling A.P."/>
            <person name="Paulino J.T."/>
            <person name="Bessa-Neto F.O."/>
            <person name="Cayo R."/>
            <person name="Gales A.C."/>
        </authorList>
    </citation>
    <scope>NUCLEOTIDE SEQUENCE [LARGE SCALE GENOMIC DNA]</scope>
    <source>
        <strain evidence="1 2">14535</strain>
    </source>
</reference>
<accession>A0A7W2JLK5</accession>
<proteinExistence type="predicted"/>
<gene>
    <name evidence="1" type="ORF">H4C44_18670</name>
</gene>
<dbReference type="SUPFAM" id="SSF47240">
    <property type="entry name" value="Ferritin-like"/>
    <property type="match status" value="1"/>
</dbReference>
<name>A0A7W2JLK5_9PSED</name>
<dbReference type="InterPro" id="IPR025859">
    <property type="entry name" value="AurF/CmlI"/>
</dbReference>
<dbReference type="EMBL" id="JACGCU010000036">
    <property type="protein sequence ID" value="MBA6061200.1"/>
    <property type="molecule type" value="Genomic_DNA"/>
</dbReference>
<comment type="caution">
    <text evidence="1">The sequence shown here is derived from an EMBL/GenBank/DDBJ whole genome shotgun (WGS) entry which is preliminary data.</text>
</comment>
<dbReference type="AlphaFoldDB" id="A0A7W2JLK5"/>
<sequence length="308" mass="35285">MTKATQRSLILFQNWHSSSTVRSRPFAYQFTKADFAQIEPSLWFPAELSPALTHDSVQALPKKELLNLHVAHLVHFMDYTTTLEISYVNEAVHCIIAGNLQKYFEEETRCAALKLYADEGYHALFSKTIADQAAQHYSLERTKSTRLESLNYILEKSPKTFKCLTRFCIGFVSETLITPELLKLSSHTLVDPVANMLRDHIHDEGRHAIFFSECFTSLWQKISKIERDYVAHILPTIIMAFCEPDLPFLHKLFKTRPRLGDDVAAYVLANRSSRVMHICAPTLRAIERTELLANKDYFLLFKASGLVA</sequence>
<organism evidence="1 2">
    <name type="scientific">Pseudomonas juntendi</name>
    <dbReference type="NCBI Taxonomy" id="2666183"/>
    <lineage>
        <taxon>Bacteria</taxon>
        <taxon>Pseudomonadati</taxon>
        <taxon>Pseudomonadota</taxon>
        <taxon>Gammaproteobacteria</taxon>
        <taxon>Pseudomonadales</taxon>
        <taxon>Pseudomonadaceae</taxon>
        <taxon>Pseudomonas</taxon>
    </lineage>
</organism>
<protein>
    <submittedName>
        <fullName evidence="1">Diiron oxygenase</fullName>
    </submittedName>
</protein>
<evidence type="ECO:0000313" key="1">
    <source>
        <dbReference type="EMBL" id="MBA6061200.1"/>
    </source>
</evidence>
<dbReference type="InterPro" id="IPR009078">
    <property type="entry name" value="Ferritin-like_SF"/>
</dbReference>
<dbReference type="InterPro" id="IPR012348">
    <property type="entry name" value="RNR-like"/>
</dbReference>
<dbReference type="Proteomes" id="UP000556620">
    <property type="component" value="Unassembled WGS sequence"/>
</dbReference>
<dbReference type="GO" id="GO:0016491">
    <property type="term" value="F:oxidoreductase activity"/>
    <property type="evidence" value="ECO:0007669"/>
    <property type="project" value="InterPro"/>
</dbReference>
<dbReference type="RefSeq" id="WP_182388359.1">
    <property type="nucleotide sequence ID" value="NZ_JACGCU010000036.1"/>
</dbReference>
<evidence type="ECO:0000313" key="2">
    <source>
        <dbReference type="Proteomes" id="UP000556620"/>
    </source>
</evidence>